<evidence type="ECO:0000313" key="1">
    <source>
        <dbReference type="EMBL" id="CAF1538890.1"/>
    </source>
</evidence>
<reference evidence="1" key="1">
    <citation type="submission" date="2021-02" db="EMBL/GenBank/DDBJ databases">
        <authorList>
            <person name="Nowell W R."/>
        </authorList>
    </citation>
    <scope>NUCLEOTIDE SEQUENCE</scope>
</reference>
<proteinExistence type="predicted"/>
<name>A0A815VQW7_9BILA</name>
<organism evidence="1 2">
    <name type="scientific">Rotaria sordida</name>
    <dbReference type="NCBI Taxonomy" id="392033"/>
    <lineage>
        <taxon>Eukaryota</taxon>
        <taxon>Metazoa</taxon>
        <taxon>Spiralia</taxon>
        <taxon>Gnathifera</taxon>
        <taxon>Rotifera</taxon>
        <taxon>Eurotatoria</taxon>
        <taxon>Bdelloidea</taxon>
        <taxon>Philodinida</taxon>
        <taxon>Philodinidae</taxon>
        <taxon>Rotaria</taxon>
    </lineage>
</organism>
<sequence length="39" mass="4455">MELNIGLTSSQVMEVIQNIRSQLEILNNDFSFEGINNRS</sequence>
<dbReference type="AlphaFoldDB" id="A0A815VQW7"/>
<feature type="non-terminal residue" evidence="1">
    <location>
        <position position="1"/>
    </location>
</feature>
<gene>
    <name evidence="1" type="ORF">ZHD862_LOCUS39008</name>
</gene>
<feature type="non-terminal residue" evidence="1">
    <location>
        <position position="39"/>
    </location>
</feature>
<dbReference type="Proteomes" id="UP000663864">
    <property type="component" value="Unassembled WGS sequence"/>
</dbReference>
<evidence type="ECO:0000313" key="2">
    <source>
        <dbReference type="Proteomes" id="UP000663864"/>
    </source>
</evidence>
<accession>A0A815VQW7</accession>
<protein>
    <submittedName>
        <fullName evidence="1">Uncharacterized protein</fullName>
    </submittedName>
</protein>
<dbReference type="EMBL" id="CAJNOT010012780">
    <property type="protein sequence ID" value="CAF1538890.1"/>
    <property type="molecule type" value="Genomic_DNA"/>
</dbReference>
<comment type="caution">
    <text evidence="1">The sequence shown here is derived from an EMBL/GenBank/DDBJ whole genome shotgun (WGS) entry which is preliminary data.</text>
</comment>